<organism evidence="1 2">
    <name type="scientific">Sterolibacterium denitrificans</name>
    <dbReference type="NCBI Taxonomy" id="157592"/>
    <lineage>
        <taxon>Bacteria</taxon>
        <taxon>Pseudomonadati</taxon>
        <taxon>Pseudomonadota</taxon>
        <taxon>Betaproteobacteria</taxon>
        <taxon>Nitrosomonadales</taxon>
        <taxon>Sterolibacteriaceae</taxon>
        <taxon>Sterolibacterium</taxon>
    </lineage>
</organism>
<dbReference type="InterPro" id="IPR051799">
    <property type="entry name" value="NADH_flavin_oxidoreductase"/>
</dbReference>
<dbReference type="InterPro" id="IPR013785">
    <property type="entry name" value="Aldolase_TIM"/>
</dbReference>
<dbReference type="CDD" id="cd02803">
    <property type="entry name" value="OYE_like_FMN_family"/>
    <property type="match status" value="1"/>
</dbReference>
<keyword evidence="2" id="KW-1185">Reference proteome</keyword>
<evidence type="ECO:0000313" key="2">
    <source>
        <dbReference type="Proteomes" id="UP000243416"/>
    </source>
</evidence>
<dbReference type="OrthoDB" id="8985337at2"/>
<dbReference type="Proteomes" id="UP000243416">
    <property type="component" value="Unassembled WGS sequence"/>
</dbReference>
<accession>A0A656Z806</accession>
<dbReference type="AlphaFoldDB" id="A0A656Z806"/>
<dbReference type="RefSeq" id="WP_067169458.1">
    <property type="nucleotide sequence ID" value="NZ_LFZK01000001.1"/>
</dbReference>
<reference evidence="1 2" key="1">
    <citation type="journal article" date="2016" name="ISME J.">
        <title>Integrated multi-omics analyses reveal the biochemical mechanisms and phylogenetic relevance of anaerobic androgen biodegradation in the environment.</title>
        <authorList>
            <person name="Yang F.C."/>
            <person name="Chen Y.L."/>
            <person name="Tang S.L."/>
            <person name="Yu C.P."/>
            <person name="Wang P.H."/>
            <person name="Ismail W."/>
            <person name="Wang C.H."/>
            <person name="Ding J.Y."/>
            <person name="Yang C.Y."/>
            <person name="Yang C.Y."/>
            <person name="Chiang Y.R."/>
        </authorList>
    </citation>
    <scope>NUCLEOTIDE SEQUENCE [LARGE SCALE GENOMIC DNA]</scope>
    <source>
        <strain evidence="1 2">DSM 13999</strain>
    </source>
</reference>
<dbReference type="PANTHER" id="PTHR43656:SF2">
    <property type="entry name" value="BINDING OXIDOREDUCTASE, PUTATIVE (AFU_ORTHOLOGUE AFUA_2G08260)-RELATED"/>
    <property type="match status" value="1"/>
</dbReference>
<protein>
    <submittedName>
        <fullName evidence="1">Oxidoreductase</fullName>
    </submittedName>
</protein>
<sequence>MTTPNDRAALDKCFSTARLNGLTLRNRIIKAGTFEGKTPGGLPTAEYTELHRRIGEGGTAMTTLAYCAAENDGRLNENMIYMDDYVREPLTALIQTIKTTGACVSGQLSHAGGFSKNKQLSTWMPRGPSFGLNRLGMAQGMFFSLALSKAQIRERVATMGRAAAFMKSVGFDAIEIHFGHGYGLSQFISPITNKRGDEYGGSLVNRMRFPLEVLAAVRQAVGDGFPLLGKISMSDGVRGGVSYEESPLIAEMFDQAGLDCVIPSDGTSSMNPMLLFHGDSILPGMLRQEKNLLMQIGLRAVGPRLFRYYPYRETYLIENARRIRDKVKRGSVCYIGGVSSNESIAKVMGEGFDFIQLGRTLLFDPDFVKHAQADAAYVNGCNHCNLCATLIEAPGGIRCVVREGGER</sequence>
<dbReference type="Pfam" id="PF00724">
    <property type="entry name" value="Oxidored_FMN"/>
    <property type="match status" value="1"/>
</dbReference>
<dbReference type="PANTHER" id="PTHR43656">
    <property type="entry name" value="BINDING OXIDOREDUCTASE, PUTATIVE (AFU_ORTHOLOGUE AFUA_2G08260)-RELATED"/>
    <property type="match status" value="1"/>
</dbReference>
<dbReference type="SUPFAM" id="SSF51395">
    <property type="entry name" value="FMN-linked oxidoreductases"/>
    <property type="match status" value="1"/>
</dbReference>
<comment type="caution">
    <text evidence="1">The sequence shown here is derived from an EMBL/GenBank/DDBJ whole genome shotgun (WGS) entry which is preliminary data.</text>
</comment>
<dbReference type="GO" id="GO:0016491">
    <property type="term" value="F:oxidoreductase activity"/>
    <property type="evidence" value="ECO:0007669"/>
    <property type="project" value="UniProtKB-KW"/>
</dbReference>
<name>A0A656Z806_9PROT</name>
<dbReference type="GO" id="GO:0010181">
    <property type="term" value="F:FMN binding"/>
    <property type="evidence" value="ECO:0007669"/>
    <property type="project" value="InterPro"/>
</dbReference>
<dbReference type="EMBL" id="LFZK01000001">
    <property type="protein sequence ID" value="KYC29144.1"/>
    <property type="molecule type" value="Genomic_DNA"/>
</dbReference>
<proteinExistence type="predicted"/>
<evidence type="ECO:0000313" key="1">
    <source>
        <dbReference type="EMBL" id="KYC29144.1"/>
    </source>
</evidence>
<dbReference type="InterPro" id="IPR001155">
    <property type="entry name" value="OxRdtase_FMN_N"/>
</dbReference>
<gene>
    <name evidence="1" type="ORF">ACY05_00790</name>
</gene>
<dbReference type="Gene3D" id="3.20.20.70">
    <property type="entry name" value="Aldolase class I"/>
    <property type="match status" value="1"/>
</dbReference>